<evidence type="ECO:0000313" key="3">
    <source>
        <dbReference type="Proteomes" id="UP000663868"/>
    </source>
</evidence>
<evidence type="ECO:0000313" key="1">
    <source>
        <dbReference type="EMBL" id="CAF1336123.1"/>
    </source>
</evidence>
<sequence length="66" mass="7775">MTIAMDTSTYRIKYNPDVHTTTFPSSRCNVSDYYSQPHCRHHCQKYGYTSGYCMEFENTMRCKCSP</sequence>
<accession>A0A819K4N8</accession>
<dbReference type="EMBL" id="CAJNOE010000799">
    <property type="protein sequence ID" value="CAF1336123.1"/>
    <property type="molecule type" value="Genomic_DNA"/>
</dbReference>
<dbReference type="SUPFAM" id="SSF57095">
    <property type="entry name" value="Scorpion toxin-like"/>
    <property type="match status" value="1"/>
</dbReference>
<dbReference type="AlphaFoldDB" id="A0A819K4N8"/>
<reference evidence="2" key="1">
    <citation type="submission" date="2021-02" db="EMBL/GenBank/DDBJ databases">
        <authorList>
            <person name="Nowell W R."/>
        </authorList>
    </citation>
    <scope>NUCLEOTIDE SEQUENCE</scope>
</reference>
<dbReference type="Proteomes" id="UP000663860">
    <property type="component" value="Unassembled WGS sequence"/>
</dbReference>
<dbReference type="EMBL" id="CAJOBB010002120">
    <property type="protein sequence ID" value="CAF3939855.1"/>
    <property type="molecule type" value="Genomic_DNA"/>
</dbReference>
<dbReference type="Proteomes" id="UP000663868">
    <property type="component" value="Unassembled WGS sequence"/>
</dbReference>
<evidence type="ECO:0000313" key="2">
    <source>
        <dbReference type="EMBL" id="CAF3939855.1"/>
    </source>
</evidence>
<gene>
    <name evidence="1" type="ORF">IZO911_LOCUS35966</name>
    <name evidence="2" type="ORF">KXQ929_LOCUS24970</name>
</gene>
<protein>
    <submittedName>
        <fullName evidence="2">Uncharacterized protein</fullName>
    </submittedName>
</protein>
<dbReference type="InterPro" id="IPR036574">
    <property type="entry name" value="Scorpion_toxin-like_sf"/>
</dbReference>
<comment type="caution">
    <text evidence="2">The sequence shown here is derived from an EMBL/GenBank/DDBJ whole genome shotgun (WGS) entry which is preliminary data.</text>
</comment>
<organism evidence="2 3">
    <name type="scientific">Adineta steineri</name>
    <dbReference type="NCBI Taxonomy" id="433720"/>
    <lineage>
        <taxon>Eukaryota</taxon>
        <taxon>Metazoa</taxon>
        <taxon>Spiralia</taxon>
        <taxon>Gnathifera</taxon>
        <taxon>Rotifera</taxon>
        <taxon>Eurotatoria</taxon>
        <taxon>Bdelloidea</taxon>
        <taxon>Adinetida</taxon>
        <taxon>Adinetidae</taxon>
        <taxon>Adineta</taxon>
    </lineage>
</organism>
<proteinExistence type="predicted"/>
<name>A0A819K4N8_9BILA</name>